<dbReference type="EMBL" id="JYDU01000010">
    <property type="protein sequence ID" value="KRY00090.1"/>
    <property type="molecule type" value="Genomic_DNA"/>
</dbReference>
<proteinExistence type="predicted"/>
<dbReference type="Proteomes" id="UP000054815">
    <property type="component" value="Unassembled WGS sequence"/>
</dbReference>
<evidence type="ECO:0000313" key="1">
    <source>
        <dbReference type="EMBL" id="KRY00090.1"/>
    </source>
</evidence>
<gene>
    <name evidence="1" type="ORF">T4E_7098</name>
</gene>
<reference evidence="1 2" key="1">
    <citation type="submission" date="2015-01" db="EMBL/GenBank/DDBJ databases">
        <title>Evolution of Trichinella species and genotypes.</title>
        <authorList>
            <person name="Korhonen P.K."/>
            <person name="Edoardo P."/>
            <person name="Giuseppe L.R."/>
            <person name="Gasser R.B."/>
        </authorList>
    </citation>
    <scope>NUCLEOTIDE SEQUENCE [LARGE SCALE GENOMIC DNA]</scope>
    <source>
        <strain evidence="1">ISS141</strain>
    </source>
</reference>
<protein>
    <submittedName>
        <fullName evidence="1">Uncharacterized protein</fullName>
    </submittedName>
</protein>
<accession>A0A0V0YJZ4</accession>
<evidence type="ECO:0000313" key="2">
    <source>
        <dbReference type="Proteomes" id="UP000054815"/>
    </source>
</evidence>
<organism evidence="1 2">
    <name type="scientific">Trichinella pseudospiralis</name>
    <name type="common">Parasitic roundworm</name>
    <dbReference type="NCBI Taxonomy" id="6337"/>
    <lineage>
        <taxon>Eukaryota</taxon>
        <taxon>Metazoa</taxon>
        <taxon>Ecdysozoa</taxon>
        <taxon>Nematoda</taxon>
        <taxon>Enoplea</taxon>
        <taxon>Dorylaimia</taxon>
        <taxon>Trichinellida</taxon>
        <taxon>Trichinellidae</taxon>
        <taxon>Trichinella</taxon>
    </lineage>
</organism>
<dbReference type="AlphaFoldDB" id="A0A0V0YJZ4"/>
<comment type="caution">
    <text evidence="1">The sequence shown here is derived from an EMBL/GenBank/DDBJ whole genome shotgun (WGS) entry which is preliminary data.</text>
</comment>
<sequence length="60" mass="7167">MQFEKKLNRIFNILNILQNHLCAISAKYRNFIFLLLFSDEKSLLRNINFSNYSATIEMHS</sequence>
<name>A0A0V0YJZ4_TRIPS</name>